<evidence type="ECO:0000313" key="3">
    <source>
        <dbReference type="EMBL" id="WOB07004.1"/>
    </source>
</evidence>
<dbReference type="CDD" id="cd03801">
    <property type="entry name" value="GT4_PimA-like"/>
    <property type="match status" value="1"/>
</dbReference>
<name>A0ABZ0CX11_9BURK</name>
<keyword evidence="3" id="KW-0808">Transferase</keyword>
<keyword evidence="4" id="KW-1185">Reference proteome</keyword>
<dbReference type="EMBL" id="CP136336">
    <property type="protein sequence ID" value="WOB07004.1"/>
    <property type="molecule type" value="Genomic_DNA"/>
</dbReference>
<reference evidence="3 4" key="1">
    <citation type="submission" date="2023-10" db="EMBL/GenBank/DDBJ databases">
        <title>Bacteria for the degradation of biodegradable plastic PBAT(Polybutylene adipate terephthalate).</title>
        <authorList>
            <person name="Weon H.-Y."/>
            <person name="Yeon J."/>
        </authorList>
    </citation>
    <scope>NUCLEOTIDE SEQUENCE [LARGE SCALE GENOMIC DNA]</scope>
    <source>
        <strain evidence="3 4">SBD 7-3</strain>
    </source>
</reference>
<dbReference type="Proteomes" id="UP001303946">
    <property type="component" value="Chromosome"/>
</dbReference>
<protein>
    <submittedName>
        <fullName evidence="3">Glycosyltransferase family 4 protein</fullName>
        <ecNumber evidence="3">2.4.-.-</ecNumber>
    </submittedName>
</protein>
<sequence length="378" mass="41952">MALKVVHVVRQYLPSRGGMEDVVFNIARTQRDLHGQSPRIVTLDRVFRQPEVLPTDEVIEGIPVHRLSYSGSERYPLFPSVLSHVGDADVVHVHGIDFAFDYLSLTRFLHRKPLVACTHGGFFHTSFAQRAKKIFFHSVTRCTARGYHRILASSANDGEMFKQVVPEERIRVIENGVDIDKFADAASHALRQTMIYVGRWTAHKGLDRTLALLASLRATDPAWRLIIAGREYDDINRHTLAQMTEAAGVTDAVVLLPNPDNETLRAAIGQASYGVCLSSHEGFGLAAIEAMSAGLVPILSAIPPFERLADETMVPLIVPDDTAEATHAVQALHRRVAVSHGALRAQAQKVVQRYSWRNVVGAYVEEYERAVHESRMAA</sequence>
<evidence type="ECO:0000259" key="1">
    <source>
        <dbReference type="Pfam" id="PF00534"/>
    </source>
</evidence>
<dbReference type="InterPro" id="IPR001296">
    <property type="entry name" value="Glyco_trans_1"/>
</dbReference>
<evidence type="ECO:0000313" key="4">
    <source>
        <dbReference type="Proteomes" id="UP001303946"/>
    </source>
</evidence>
<dbReference type="GO" id="GO:0016757">
    <property type="term" value="F:glycosyltransferase activity"/>
    <property type="evidence" value="ECO:0007669"/>
    <property type="project" value="UniProtKB-KW"/>
</dbReference>
<keyword evidence="3" id="KW-0328">Glycosyltransferase</keyword>
<dbReference type="InterPro" id="IPR028098">
    <property type="entry name" value="Glyco_trans_4-like_N"/>
</dbReference>
<dbReference type="RefSeq" id="WP_316699673.1">
    <property type="nucleotide sequence ID" value="NZ_CP136336.1"/>
</dbReference>
<dbReference type="PANTHER" id="PTHR45947">
    <property type="entry name" value="SULFOQUINOVOSYL TRANSFERASE SQD2"/>
    <property type="match status" value="1"/>
</dbReference>
<proteinExistence type="predicted"/>
<dbReference type="InterPro" id="IPR050194">
    <property type="entry name" value="Glycosyltransferase_grp1"/>
</dbReference>
<evidence type="ECO:0000259" key="2">
    <source>
        <dbReference type="Pfam" id="PF13439"/>
    </source>
</evidence>
<feature type="domain" description="Glycosyl transferase family 1" evidence="1">
    <location>
        <begin position="191"/>
        <end position="324"/>
    </location>
</feature>
<accession>A0ABZ0CX11</accession>
<organism evidence="3 4">
    <name type="scientific">Piscinibacter gummiphilus</name>
    <dbReference type="NCBI Taxonomy" id="946333"/>
    <lineage>
        <taxon>Bacteria</taxon>
        <taxon>Pseudomonadati</taxon>
        <taxon>Pseudomonadota</taxon>
        <taxon>Betaproteobacteria</taxon>
        <taxon>Burkholderiales</taxon>
        <taxon>Sphaerotilaceae</taxon>
        <taxon>Piscinibacter</taxon>
    </lineage>
</organism>
<dbReference type="PANTHER" id="PTHR45947:SF3">
    <property type="entry name" value="SULFOQUINOVOSYL TRANSFERASE SQD2"/>
    <property type="match status" value="1"/>
</dbReference>
<dbReference type="Pfam" id="PF13439">
    <property type="entry name" value="Glyco_transf_4"/>
    <property type="match status" value="1"/>
</dbReference>
<dbReference type="Pfam" id="PF00534">
    <property type="entry name" value="Glycos_transf_1"/>
    <property type="match status" value="1"/>
</dbReference>
<dbReference type="Gene3D" id="3.40.50.2000">
    <property type="entry name" value="Glycogen Phosphorylase B"/>
    <property type="match status" value="2"/>
</dbReference>
<dbReference type="EC" id="2.4.-.-" evidence="3"/>
<gene>
    <name evidence="3" type="ORF">RXV79_19025</name>
</gene>
<dbReference type="SUPFAM" id="SSF53756">
    <property type="entry name" value="UDP-Glycosyltransferase/glycogen phosphorylase"/>
    <property type="match status" value="1"/>
</dbReference>
<feature type="domain" description="Glycosyltransferase subfamily 4-like N-terminal" evidence="2">
    <location>
        <begin position="17"/>
        <end position="180"/>
    </location>
</feature>